<dbReference type="EMBL" id="QXTE01000157">
    <property type="protein sequence ID" value="TFK03497.1"/>
    <property type="molecule type" value="Genomic_DNA"/>
</dbReference>
<comment type="caution">
    <text evidence="2">The sequence shown here is derived from an EMBL/GenBank/DDBJ whole genome shotgun (WGS) entry which is preliminary data.</text>
</comment>
<evidence type="ECO:0000313" key="3">
    <source>
        <dbReference type="Proteomes" id="UP000297703"/>
    </source>
</evidence>
<dbReference type="AlphaFoldDB" id="A0A4D9E1Z8"/>
<accession>A0A4D9E1Z8</accession>
<evidence type="ECO:0000313" key="2">
    <source>
        <dbReference type="EMBL" id="TFK03497.1"/>
    </source>
</evidence>
<reference evidence="2 3" key="1">
    <citation type="submission" date="2019-04" db="EMBL/GenBank/DDBJ databases">
        <title>Draft genome of the big-headed turtle Platysternon megacephalum.</title>
        <authorList>
            <person name="Gong S."/>
        </authorList>
    </citation>
    <scope>NUCLEOTIDE SEQUENCE [LARGE SCALE GENOMIC DNA]</scope>
    <source>
        <strain evidence="2">DO16091913</strain>
        <tissue evidence="2">Muscle</tissue>
    </source>
</reference>
<sequence length="78" mass="7917">MEKEEKQKSSPGNAGGGERVAAQGPSCSQQPPHLAAPEPGCAGDPGPSGLQVHPATAILCRERGAAGASWENSLWIAK</sequence>
<dbReference type="Proteomes" id="UP000297703">
    <property type="component" value="Unassembled WGS sequence"/>
</dbReference>
<organism evidence="2 3">
    <name type="scientific">Platysternon megacephalum</name>
    <name type="common">big-headed turtle</name>
    <dbReference type="NCBI Taxonomy" id="55544"/>
    <lineage>
        <taxon>Eukaryota</taxon>
        <taxon>Metazoa</taxon>
        <taxon>Chordata</taxon>
        <taxon>Craniata</taxon>
        <taxon>Vertebrata</taxon>
        <taxon>Euteleostomi</taxon>
        <taxon>Archelosauria</taxon>
        <taxon>Testudinata</taxon>
        <taxon>Testudines</taxon>
        <taxon>Cryptodira</taxon>
        <taxon>Durocryptodira</taxon>
        <taxon>Testudinoidea</taxon>
        <taxon>Platysternidae</taxon>
        <taxon>Platysternon</taxon>
    </lineage>
</organism>
<proteinExistence type="predicted"/>
<evidence type="ECO:0000256" key="1">
    <source>
        <dbReference type="SAM" id="MobiDB-lite"/>
    </source>
</evidence>
<name>A0A4D9E1Z8_9SAUR</name>
<feature type="region of interest" description="Disordered" evidence="1">
    <location>
        <begin position="1"/>
        <end position="52"/>
    </location>
</feature>
<keyword evidence="3" id="KW-1185">Reference proteome</keyword>
<protein>
    <submittedName>
        <fullName evidence="2">Succinate dehydrogenase assembly factor 2, mitochondrial</fullName>
    </submittedName>
</protein>
<gene>
    <name evidence="2" type="ORF">DR999_PMT14055</name>
</gene>
<reference evidence="2 3" key="2">
    <citation type="submission" date="2019-04" db="EMBL/GenBank/DDBJ databases">
        <title>The genome sequence of big-headed turtle.</title>
        <authorList>
            <person name="Gong S."/>
        </authorList>
    </citation>
    <scope>NUCLEOTIDE SEQUENCE [LARGE SCALE GENOMIC DNA]</scope>
    <source>
        <strain evidence="2">DO16091913</strain>
        <tissue evidence="2">Muscle</tissue>
    </source>
</reference>